<name>A0ABQ9G5X3_9NEOP</name>
<dbReference type="PROSITE" id="PS50404">
    <property type="entry name" value="GST_NTER"/>
    <property type="match status" value="1"/>
</dbReference>
<evidence type="ECO:0000256" key="2">
    <source>
        <dbReference type="ARBA" id="ARBA00011738"/>
    </source>
</evidence>
<feature type="domain" description="GST N-terminal" evidence="4">
    <location>
        <begin position="102"/>
        <end position="183"/>
    </location>
</feature>
<evidence type="ECO:0000313" key="6">
    <source>
        <dbReference type="EMBL" id="KAJ8867862.1"/>
    </source>
</evidence>
<proteinExistence type="predicted"/>
<dbReference type="Gene3D" id="3.40.30.10">
    <property type="entry name" value="Glutaredoxin"/>
    <property type="match status" value="1"/>
</dbReference>
<evidence type="ECO:0008006" key="8">
    <source>
        <dbReference type="Google" id="ProtNLM"/>
    </source>
</evidence>
<dbReference type="SUPFAM" id="SSF46689">
    <property type="entry name" value="Homeodomain-like"/>
    <property type="match status" value="1"/>
</dbReference>
<dbReference type="InterPro" id="IPR009057">
    <property type="entry name" value="Homeodomain-like_sf"/>
</dbReference>
<dbReference type="SUPFAM" id="SSF52833">
    <property type="entry name" value="Thioredoxin-like"/>
    <property type="match status" value="1"/>
</dbReference>
<accession>A0ABQ9G5X3</accession>
<dbReference type="EMBL" id="JARBHB010000015">
    <property type="protein sequence ID" value="KAJ8867862.1"/>
    <property type="molecule type" value="Genomic_DNA"/>
</dbReference>
<dbReference type="Proteomes" id="UP001159363">
    <property type="component" value="Chromosome 14"/>
</dbReference>
<dbReference type="InterPro" id="IPR036282">
    <property type="entry name" value="Glutathione-S-Trfase_C_sf"/>
</dbReference>
<dbReference type="PROSITE" id="PS50405">
    <property type="entry name" value="GST_CTER"/>
    <property type="match status" value="1"/>
</dbReference>
<evidence type="ECO:0000256" key="1">
    <source>
        <dbReference type="ARBA" id="ARBA00004123"/>
    </source>
</evidence>
<organism evidence="6 7">
    <name type="scientific">Dryococelus australis</name>
    <dbReference type="NCBI Taxonomy" id="614101"/>
    <lineage>
        <taxon>Eukaryota</taxon>
        <taxon>Metazoa</taxon>
        <taxon>Ecdysozoa</taxon>
        <taxon>Arthropoda</taxon>
        <taxon>Hexapoda</taxon>
        <taxon>Insecta</taxon>
        <taxon>Pterygota</taxon>
        <taxon>Neoptera</taxon>
        <taxon>Polyneoptera</taxon>
        <taxon>Phasmatodea</taxon>
        <taxon>Verophasmatodea</taxon>
        <taxon>Anareolatae</taxon>
        <taxon>Phasmatidae</taxon>
        <taxon>Eurycanthinae</taxon>
        <taxon>Dryococelus</taxon>
    </lineage>
</organism>
<gene>
    <name evidence="6" type="ORF">PR048_031667</name>
</gene>
<comment type="caution">
    <text evidence="6">The sequence shown here is derived from an EMBL/GenBank/DDBJ whole genome shotgun (WGS) entry which is preliminary data.</text>
</comment>
<comment type="subunit">
    <text evidence="2">Homodimer.</text>
</comment>
<dbReference type="SUPFAM" id="SSF47616">
    <property type="entry name" value="GST C-terminal domain-like"/>
    <property type="match status" value="1"/>
</dbReference>
<sequence>MEALGAILPAATGGSTRGRPDERTAARGPPSMPDESPPSRELPRVREDKEVHRSWLTYCRAQLSWLELKPPPPEFSNVPSPKFGGKTKIPCSQVPSEERKTMAIDLYYFPPSPPSWVVILVAKAFDIHLNIKTIDLFKGEQFDPEFTKINPAQKIPVIVDDRFSLSERILTIKYSRAPRDASRGHGEVVVRLLASHQGEPGSIPGGVATRTFACGNRANDAAGRGFSRGISRFLRPCNSGAVPYSPHFTLIGSQGPDVKSRPDLFTRFIHSRYSQSPPPPFSDPVVHSQLPPAGSIKNVEKSVGYLDRLLEGEEWVAGEHVSIAYYSLVVSVTVSEYETDNTVLYWDMRLGVDLSKYPNVERWFSKATDTIVGHKECKINLTTAAETFLEAVFKKHQMIEEEQVKKTVLCIETHVWSRDFSRPIAAPIFLQLQRKNKTAHVPAWPQSVHVISHINMHRRYSTLFNWAHIVALIREGLTQTAVANRLGANQSDASRVWRRYQHTRQVSDRPRTGRPRSKTVAQHRFVVISATELRADLRRASGVQVSTQTIKNRLPARALPLLPAGILLGRRTPLVPFDGTMTGERYIREMLRPIVLPSREEIGY</sequence>
<reference evidence="6 7" key="1">
    <citation type="submission" date="2023-02" db="EMBL/GenBank/DDBJ databases">
        <title>LHISI_Scaffold_Assembly.</title>
        <authorList>
            <person name="Stuart O.P."/>
            <person name="Cleave R."/>
            <person name="Magrath M.J.L."/>
            <person name="Mikheyev A.S."/>
        </authorList>
    </citation>
    <scope>NUCLEOTIDE SEQUENCE [LARGE SCALE GENOMIC DNA]</scope>
    <source>
        <strain evidence="6">Daus_M_001</strain>
        <tissue evidence="6">Leg muscle</tissue>
    </source>
</reference>
<feature type="domain" description="GST C-terminal" evidence="5">
    <location>
        <begin position="255"/>
        <end position="393"/>
    </location>
</feature>
<dbReference type="Gene3D" id="1.20.1050.10">
    <property type="match status" value="1"/>
</dbReference>
<dbReference type="Pfam" id="PF02798">
    <property type="entry name" value="GST_N"/>
    <property type="match status" value="1"/>
</dbReference>
<dbReference type="PANTHER" id="PTHR43969">
    <property type="entry name" value="GLUTATHIONE S TRANSFERASE D10, ISOFORM A-RELATED"/>
    <property type="match status" value="1"/>
</dbReference>
<feature type="region of interest" description="Disordered" evidence="3">
    <location>
        <begin position="1"/>
        <end position="48"/>
    </location>
</feature>
<dbReference type="InterPro" id="IPR036249">
    <property type="entry name" value="Thioredoxin-like_sf"/>
</dbReference>
<protein>
    <recommendedName>
        <fullName evidence="8">GST N-terminal domain-containing protein</fullName>
    </recommendedName>
</protein>
<keyword evidence="7" id="KW-1185">Reference proteome</keyword>
<feature type="compositionally biased region" description="Basic and acidic residues" evidence="3">
    <location>
        <begin position="37"/>
        <end position="48"/>
    </location>
</feature>
<dbReference type="InterPro" id="IPR004045">
    <property type="entry name" value="Glutathione_S-Trfase_N"/>
</dbReference>
<evidence type="ECO:0000259" key="5">
    <source>
        <dbReference type="PROSITE" id="PS50405"/>
    </source>
</evidence>
<comment type="subcellular location">
    <subcellularLocation>
        <location evidence="1">Nucleus</location>
    </subcellularLocation>
</comment>
<evidence type="ECO:0000259" key="4">
    <source>
        <dbReference type="PROSITE" id="PS50404"/>
    </source>
</evidence>
<evidence type="ECO:0000256" key="3">
    <source>
        <dbReference type="SAM" id="MobiDB-lite"/>
    </source>
</evidence>
<evidence type="ECO:0000313" key="7">
    <source>
        <dbReference type="Proteomes" id="UP001159363"/>
    </source>
</evidence>
<dbReference type="InterPro" id="IPR010987">
    <property type="entry name" value="Glutathione-S-Trfase_C-like"/>
</dbReference>
<dbReference type="PANTHER" id="PTHR43969:SF9">
    <property type="entry name" value="GLUTATHIONE S TRANSFERASE D10, ISOFORM A-RELATED"/>
    <property type="match status" value="1"/>
</dbReference>